<organism evidence="7 8">
    <name type="scientific">Chitinivorax tropicus</name>
    <dbReference type="NCBI Taxonomy" id="714531"/>
    <lineage>
        <taxon>Bacteria</taxon>
        <taxon>Pseudomonadati</taxon>
        <taxon>Pseudomonadota</taxon>
        <taxon>Betaproteobacteria</taxon>
        <taxon>Chitinivorax</taxon>
    </lineage>
</organism>
<feature type="binding site" evidence="5">
    <location>
        <position position="192"/>
    </location>
    <ligand>
        <name>substrate</name>
    </ligand>
</feature>
<proteinExistence type="inferred from homology"/>
<evidence type="ECO:0000259" key="6">
    <source>
        <dbReference type="Pfam" id="PF01979"/>
    </source>
</evidence>
<evidence type="ECO:0000256" key="1">
    <source>
        <dbReference type="ARBA" id="ARBA00006745"/>
    </source>
</evidence>
<dbReference type="PANTHER" id="PTHR43794">
    <property type="entry name" value="AMINOHYDROLASE SSNA-RELATED"/>
    <property type="match status" value="1"/>
</dbReference>
<dbReference type="EC" id="3.5.4.28" evidence="5"/>
<dbReference type="EMBL" id="JACHHY010000018">
    <property type="protein sequence ID" value="MBB5019617.1"/>
    <property type="molecule type" value="Genomic_DNA"/>
</dbReference>
<dbReference type="GO" id="GO:0050270">
    <property type="term" value="F:S-adenosylhomocysteine deaminase activity"/>
    <property type="evidence" value="ECO:0007669"/>
    <property type="project" value="UniProtKB-UniRule"/>
</dbReference>
<dbReference type="Pfam" id="PF01979">
    <property type="entry name" value="Amidohydro_1"/>
    <property type="match status" value="1"/>
</dbReference>
<evidence type="ECO:0000256" key="2">
    <source>
        <dbReference type="ARBA" id="ARBA00022723"/>
    </source>
</evidence>
<evidence type="ECO:0000313" key="7">
    <source>
        <dbReference type="EMBL" id="MBB5019617.1"/>
    </source>
</evidence>
<feature type="binding site" evidence="5">
    <location>
        <position position="70"/>
    </location>
    <ligand>
        <name>Zn(2+)</name>
        <dbReference type="ChEBI" id="CHEBI:29105"/>
    </ligand>
</feature>
<comment type="similarity">
    <text evidence="5">Belongs to the metallo-dependent hydrolases superfamily. MTA/SAH deaminase family.</text>
</comment>
<feature type="binding site" evidence="5">
    <location>
        <position position="222"/>
    </location>
    <ligand>
        <name>substrate</name>
    </ligand>
</feature>
<name>A0A840MR91_9PROT</name>
<dbReference type="HAMAP" id="MF_01281">
    <property type="entry name" value="MTA_SAH_deamin"/>
    <property type="match status" value="1"/>
</dbReference>
<comment type="caution">
    <text evidence="5">Lacks conserved residue(s) required for the propagation of feature annotation.</text>
</comment>
<gene>
    <name evidence="5" type="primary">mtaD</name>
    <name evidence="7" type="ORF">HNQ59_002919</name>
</gene>
<reference evidence="7 8" key="1">
    <citation type="submission" date="2020-08" db="EMBL/GenBank/DDBJ databases">
        <title>Genomic Encyclopedia of Type Strains, Phase IV (KMG-IV): sequencing the most valuable type-strain genomes for metagenomic binning, comparative biology and taxonomic classification.</title>
        <authorList>
            <person name="Goeker M."/>
        </authorList>
    </citation>
    <scope>NUCLEOTIDE SEQUENCE [LARGE SCALE GENOMIC DNA]</scope>
    <source>
        <strain evidence="7 8">DSM 27165</strain>
    </source>
</reference>
<dbReference type="InterPro" id="IPR011059">
    <property type="entry name" value="Metal-dep_hydrolase_composite"/>
</dbReference>
<evidence type="ECO:0000313" key="8">
    <source>
        <dbReference type="Proteomes" id="UP000575898"/>
    </source>
</evidence>
<comment type="cofactor">
    <cofactor evidence="5">
        <name>Zn(2+)</name>
        <dbReference type="ChEBI" id="CHEBI:29105"/>
    </cofactor>
    <text evidence="5">Binds 1 zinc ion per subunit.</text>
</comment>
<feature type="binding site" evidence="5">
    <location>
        <position position="219"/>
    </location>
    <ligand>
        <name>Zn(2+)</name>
        <dbReference type="ChEBI" id="CHEBI:29105"/>
    </ligand>
</feature>
<dbReference type="InterPro" id="IPR023512">
    <property type="entry name" value="Deaminase_MtaD/DadD"/>
</dbReference>
<dbReference type="SUPFAM" id="SSF51338">
    <property type="entry name" value="Composite domain of metallo-dependent hydrolases"/>
    <property type="match status" value="1"/>
</dbReference>
<evidence type="ECO:0000256" key="4">
    <source>
        <dbReference type="ARBA" id="ARBA00022833"/>
    </source>
</evidence>
<dbReference type="SUPFAM" id="SSF51556">
    <property type="entry name" value="Metallo-dependent hydrolases"/>
    <property type="match status" value="1"/>
</dbReference>
<keyword evidence="2 5" id="KW-0479">Metal-binding</keyword>
<dbReference type="FunFam" id="3.20.20.140:FF:000014">
    <property type="entry name" value="5-methylthioadenosine/S-adenosylhomocysteine deaminase"/>
    <property type="match status" value="1"/>
</dbReference>
<dbReference type="InterPro" id="IPR032466">
    <property type="entry name" value="Metal_Hydrolase"/>
</dbReference>
<comment type="catalytic activity">
    <reaction evidence="5">
        <text>S-methyl-5'-thioadenosine + H2O + H(+) = S-methyl-5'-thioinosine + NH4(+)</text>
        <dbReference type="Rhea" id="RHEA:25025"/>
        <dbReference type="ChEBI" id="CHEBI:15377"/>
        <dbReference type="ChEBI" id="CHEBI:15378"/>
        <dbReference type="ChEBI" id="CHEBI:17509"/>
        <dbReference type="ChEBI" id="CHEBI:28938"/>
        <dbReference type="ChEBI" id="CHEBI:48595"/>
        <dbReference type="EC" id="3.5.4.31"/>
    </reaction>
</comment>
<keyword evidence="3 5" id="KW-0378">Hydrolase</keyword>
<protein>
    <recommendedName>
        <fullName evidence="5">5-methylthioadenosine/S-adenosylhomocysteine deaminase</fullName>
        <shortName evidence="5">MTA/SAH deaminase</shortName>
        <ecNumber evidence="5">3.5.4.28</ecNumber>
        <ecNumber evidence="5">3.5.4.31</ecNumber>
    </recommendedName>
</protein>
<comment type="catalytic activity">
    <reaction evidence="5">
        <text>S-adenosyl-L-homocysteine + H2O + H(+) = S-inosyl-L-homocysteine + NH4(+)</text>
        <dbReference type="Rhea" id="RHEA:20716"/>
        <dbReference type="ChEBI" id="CHEBI:15377"/>
        <dbReference type="ChEBI" id="CHEBI:15378"/>
        <dbReference type="ChEBI" id="CHEBI:28938"/>
        <dbReference type="ChEBI" id="CHEBI:57856"/>
        <dbReference type="ChEBI" id="CHEBI:57985"/>
        <dbReference type="EC" id="3.5.4.28"/>
    </reaction>
</comment>
<dbReference type="RefSeq" id="WP_184040761.1">
    <property type="nucleotide sequence ID" value="NZ_JACHHY010000018.1"/>
</dbReference>
<sequence>MPQTIDTLISARWIVPIEPAGVCLKQHSLAIDKGRIVAILPTAEAPASYLARERVDLGSHVLMPGLINLHSHAAMSLLRGLADDLPLMDWLNHHIWPAESRLVRDEFVYEGTLLALAEMLRGGVTCVNDMYFYPGATARALLTAKMRGMIGLTVLEFPTHYASDAADYLHKGLSTRDEFNGEPLLGFTLAPHAPYTISDQTFGKVVTLSEELELPIHVHLHESQQEIIDSLKDYHVRPLARLKALGLLSPNLIGVHCVHLTTDEIHWLAQHGCHVAHNPTSNMKLASGIAPVSALLEAGVNVGIGTDSAASNNRLDMLAEIRMTALLAKAATLQAQTVPAHQALAMATLHGAKALGLDHLIGSLLPGKAADLCAIRLDDLETAPCFDPISHLVYAAGREHVTDVWVAGRRLLQNRELTTLNAAQLVARARAWRDKVRS</sequence>
<dbReference type="NCBIfam" id="NF006549">
    <property type="entry name" value="PRK09045.1"/>
    <property type="match status" value="1"/>
</dbReference>
<dbReference type="GO" id="GO:0046872">
    <property type="term" value="F:metal ion binding"/>
    <property type="evidence" value="ECO:0007669"/>
    <property type="project" value="UniProtKB-KW"/>
</dbReference>
<dbReference type="CDD" id="cd01298">
    <property type="entry name" value="ATZ_TRZ_like"/>
    <property type="match status" value="1"/>
</dbReference>
<keyword evidence="8" id="KW-1185">Reference proteome</keyword>
<accession>A0A840MR91</accession>
<feature type="binding site" evidence="5">
    <location>
        <position position="99"/>
    </location>
    <ligand>
        <name>substrate</name>
    </ligand>
</feature>
<comment type="caution">
    <text evidence="7">The sequence shown here is derived from an EMBL/GenBank/DDBJ whole genome shotgun (WGS) entry which is preliminary data.</text>
</comment>
<dbReference type="PANTHER" id="PTHR43794:SF11">
    <property type="entry name" value="AMIDOHYDROLASE-RELATED DOMAIN-CONTAINING PROTEIN"/>
    <property type="match status" value="1"/>
</dbReference>
<comment type="similarity">
    <text evidence="1">Belongs to the metallo-dependent hydrolases superfamily. ATZ/TRZ family.</text>
</comment>
<dbReference type="InterPro" id="IPR006680">
    <property type="entry name" value="Amidohydro-rel"/>
</dbReference>
<dbReference type="AlphaFoldDB" id="A0A840MR91"/>
<feature type="binding site" evidence="5">
    <location>
        <position position="307"/>
    </location>
    <ligand>
        <name>substrate</name>
    </ligand>
</feature>
<keyword evidence="4 5" id="KW-0862">Zinc</keyword>
<dbReference type="InterPro" id="IPR050287">
    <property type="entry name" value="MTA/SAH_deaminase"/>
</dbReference>
<evidence type="ECO:0000256" key="3">
    <source>
        <dbReference type="ARBA" id="ARBA00022801"/>
    </source>
</evidence>
<feature type="domain" description="Amidohydrolase-related" evidence="6">
    <location>
        <begin position="61"/>
        <end position="410"/>
    </location>
</feature>
<dbReference type="GO" id="GO:0090614">
    <property type="term" value="F:5'-methylthioadenosine deaminase activity"/>
    <property type="evidence" value="ECO:0007669"/>
    <property type="project" value="UniProtKB-UniRule"/>
</dbReference>
<feature type="binding site" evidence="5">
    <location>
        <position position="307"/>
    </location>
    <ligand>
        <name>Zn(2+)</name>
        <dbReference type="ChEBI" id="CHEBI:29105"/>
    </ligand>
</feature>
<evidence type="ECO:0000256" key="5">
    <source>
        <dbReference type="HAMAP-Rule" id="MF_01281"/>
    </source>
</evidence>
<dbReference type="Proteomes" id="UP000575898">
    <property type="component" value="Unassembled WGS sequence"/>
</dbReference>
<dbReference type="Gene3D" id="2.30.40.10">
    <property type="entry name" value="Urease, subunit C, domain 1"/>
    <property type="match status" value="1"/>
</dbReference>
<dbReference type="EC" id="3.5.4.31" evidence="5"/>
<dbReference type="Gene3D" id="3.20.20.140">
    <property type="entry name" value="Metal-dependent hydrolases"/>
    <property type="match status" value="1"/>
</dbReference>
<feature type="binding site" evidence="5">
    <location>
        <position position="72"/>
    </location>
    <ligand>
        <name>Zn(2+)</name>
        <dbReference type="ChEBI" id="CHEBI:29105"/>
    </ligand>
</feature>
<comment type="function">
    <text evidence="5">Catalyzes the deamination of 5-methylthioadenosine and S-adenosyl-L-homocysteine into 5-methylthioinosine and S-inosyl-L-homocysteine, respectively. Is also able to deaminate adenosine.</text>
</comment>